<evidence type="ECO:0000256" key="1">
    <source>
        <dbReference type="ARBA" id="ARBA00023125"/>
    </source>
</evidence>
<accession>A0A401LG64</accession>
<dbReference type="GO" id="GO:0006355">
    <property type="term" value="P:regulation of DNA-templated transcription"/>
    <property type="evidence" value="ECO:0007669"/>
    <property type="project" value="UniProtKB-ARBA"/>
</dbReference>
<proteinExistence type="predicted"/>
<sequence length="234" mass="26228">MILSPRGKQTNGLLTQQKMLRAAVALFLESGYEKTTTAKIAKAAGMTQSSFFRAFASKEALLLELVRRMFGGQFALAEQHSGIEDPVLLYAVETSLQLHIAELTEPLRELYVVGYSLPTTSAYIYQSMAGRLQSIFGKYMPDLELKDFYEMEIASASIMRGFMAMPCDVYFTMEAKISRFLECSLKLYDVPQEQRKGVIAAVMQMDLRRMAEEIIQKTVAQAEEGFAALPALKK</sequence>
<dbReference type="SUPFAM" id="SSF46689">
    <property type="entry name" value="Homeodomain-like"/>
    <property type="match status" value="1"/>
</dbReference>
<dbReference type="PROSITE" id="PS50977">
    <property type="entry name" value="HTH_TETR_2"/>
    <property type="match status" value="1"/>
</dbReference>
<dbReference type="Proteomes" id="UP000287361">
    <property type="component" value="Unassembled WGS sequence"/>
</dbReference>
<comment type="caution">
    <text evidence="4">The sequence shown here is derived from an EMBL/GenBank/DDBJ whole genome shotgun (WGS) entry which is preliminary data.</text>
</comment>
<dbReference type="Pfam" id="PF00440">
    <property type="entry name" value="TetR_N"/>
    <property type="match status" value="1"/>
</dbReference>
<dbReference type="PANTHER" id="PTHR30055">
    <property type="entry name" value="HTH-TYPE TRANSCRIPTIONAL REGULATOR RUTR"/>
    <property type="match status" value="1"/>
</dbReference>
<dbReference type="InterPro" id="IPR009057">
    <property type="entry name" value="Homeodomain-like_sf"/>
</dbReference>
<organism evidence="4 5">
    <name type="scientific">Anaerotignum faecicola</name>
    <dbReference type="NCBI Taxonomy" id="2358141"/>
    <lineage>
        <taxon>Bacteria</taxon>
        <taxon>Bacillati</taxon>
        <taxon>Bacillota</taxon>
        <taxon>Clostridia</taxon>
        <taxon>Lachnospirales</taxon>
        <taxon>Anaerotignaceae</taxon>
        <taxon>Anaerotignum</taxon>
    </lineage>
</organism>
<dbReference type="Gene3D" id="1.10.357.10">
    <property type="entry name" value="Tetracycline Repressor, domain 2"/>
    <property type="match status" value="1"/>
</dbReference>
<dbReference type="EMBL" id="BHVZ01000014">
    <property type="protein sequence ID" value="GCB30504.1"/>
    <property type="molecule type" value="Genomic_DNA"/>
</dbReference>
<dbReference type="InterPro" id="IPR050109">
    <property type="entry name" value="HTH-type_TetR-like_transc_reg"/>
</dbReference>
<evidence type="ECO:0000313" key="5">
    <source>
        <dbReference type="Proteomes" id="UP000287361"/>
    </source>
</evidence>
<dbReference type="InterPro" id="IPR001647">
    <property type="entry name" value="HTH_TetR"/>
</dbReference>
<gene>
    <name evidence="4" type="ORF">KGMB03357_21650</name>
</gene>
<evidence type="ECO:0000313" key="4">
    <source>
        <dbReference type="EMBL" id="GCB30504.1"/>
    </source>
</evidence>
<keyword evidence="5" id="KW-1185">Reference proteome</keyword>
<feature type="DNA-binding region" description="H-T-H motif" evidence="2">
    <location>
        <begin position="36"/>
        <end position="55"/>
    </location>
</feature>
<dbReference type="PRINTS" id="PR00455">
    <property type="entry name" value="HTHTETR"/>
</dbReference>
<name>A0A401LG64_9FIRM</name>
<evidence type="ECO:0000256" key="2">
    <source>
        <dbReference type="PROSITE-ProRule" id="PRU00335"/>
    </source>
</evidence>
<reference evidence="4 5" key="1">
    <citation type="submission" date="2018-10" db="EMBL/GenBank/DDBJ databases">
        <title>Draft Genome Sequence of Anaerotignum sp. KCTC 15736.</title>
        <authorList>
            <person name="Choi S.H."/>
            <person name="Kim J.S."/>
            <person name="Kang S.W."/>
            <person name="Lee J.S."/>
            <person name="Park S.H."/>
        </authorList>
    </citation>
    <scope>NUCLEOTIDE SEQUENCE [LARGE SCALE GENOMIC DNA]</scope>
    <source>
        <strain evidence="4 5">KCTC 15736</strain>
    </source>
</reference>
<dbReference type="AlphaFoldDB" id="A0A401LG64"/>
<keyword evidence="1 2" id="KW-0238">DNA-binding</keyword>
<dbReference type="GO" id="GO:0003677">
    <property type="term" value="F:DNA binding"/>
    <property type="evidence" value="ECO:0007669"/>
    <property type="project" value="UniProtKB-UniRule"/>
</dbReference>
<feature type="domain" description="HTH tetR-type" evidence="3">
    <location>
        <begin position="13"/>
        <end position="73"/>
    </location>
</feature>
<protein>
    <recommendedName>
        <fullName evidence="3">HTH tetR-type domain-containing protein</fullName>
    </recommendedName>
</protein>
<evidence type="ECO:0000259" key="3">
    <source>
        <dbReference type="PROSITE" id="PS50977"/>
    </source>
</evidence>